<dbReference type="SUPFAM" id="SSF52540">
    <property type="entry name" value="P-loop containing nucleoside triphosphate hydrolases"/>
    <property type="match status" value="1"/>
</dbReference>
<comment type="caution">
    <text evidence="9">Lacks conserved residue(s) required for the propagation of feature annotation.</text>
</comment>
<dbReference type="InterPro" id="IPR006847">
    <property type="entry name" value="IF2_N"/>
</dbReference>
<dbReference type="GO" id="GO:0003743">
    <property type="term" value="F:translation initiation factor activity"/>
    <property type="evidence" value="ECO:0007669"/>
    <property type="project" value="UniProtKB-UniRule"/>
</dbReference>
<dbReference type="Pfam" id="PF04760">
    <property type="entry name" value="IF2_N"/>
    <property type="match status" value="2"/>
</dbReference>
<evidence type="ECO:0000256" key="9">
    <source>
        <dbReference type="HAMAP-Rule" id="MF_00100"/>
    </source>
</evidence>
<dbReference type="Pfam" id="PF00009">
    <property type="entry name" value="GTP_EFTU"/>
    <property type="match status" value="1"/>
</dbReference>
<dbReference type="EMBL" id="DSZN01000009">
    <property type="protein sequence ID" value="HGQ84914.1"/>
    <property type="molecule type" value="Genomic_DNA"/>
</dbReference>
<dbReference type="InterPro" id="IPR000178">
    <property type="entry name" value="TF_IF2_bacterial-like"/>
</dbReference>
<evidence type="ECO:0000256" key="4">
    <source>
        <dbReference type="ARBA" id="ARBA00022490"/>
    </source>
</evidence>
<name>A0A7C4JQX5_9BACT</name>
<dbReference type="Gene3D" id="1.10.10.2480">
    <property type="match status" value="1"/>
</dbReference>
<feature type="binding site" evidence="9">
    <location>
        <begin position="468"/>
        <end position="471"/>
    </location>
    <ligand>
        <name>GTP</name>
        <dbReference type="ChEBI" id="CHEBI:37565"/>
    </ligand>
</feature>
<accession>A0A7C4JQX5</accession>
<comment type="similarity">
    <text evidence="2 9 10">Belongs to the TRAFAC class translation factor GTPase superfamily. Classic translation factor GTPase family. IF-2 subfamily.</text>
</comment>
<dbReference type="InterPro" id="IPR027417">
    <property type="entry name" value="P-loop_NTPase"/>
</dbReference>
<gene>
    <name evidence="9" type="primary">infB</name>
    <name evidence="14" type="ORF">ENT66_00505</name>
</gene>
<dbReference type="GO" id="GO:0005525">
    <property type="term" value="F:GTP binding"/>
    <property type="evidence" value="ECO:0007669"/>
    <property type="project" value="UniProtKB-KW"/>
</dbReference>
<evidence type="ECO:0000256" key="10">
    <source>
        <dbReference type="RuleBase" id="RU000644"/>
    </source>
</evidence>
<dbReference type="Gene3D" id="2.40.30.10">
    <property type="entry name" value="Translation factors"/>
    <property type="match status" value="2"/>
</dbReference>
<dbReference type="PROSITE" id="PS01176">
    <property type="entry name" value="IF2"/>
    <property type="match status" value="1"/>
</dbReference>
<dbReference type="InterPro" id="IPR053905">
    <property type="entry name" value="EF-G-like_DII"/>
</dbReference>
<dbReference type="InterPro" id="IPR000795">
    <property type="entry name" value="T_Tr_GTP-bd_dom"/>
</dbReference>
<evidence type="ECO:0000256" key="7">
    <source>
        <dbReference type="ARBA" id="ARBA00022917"/>
    </source>
</evidence>
<feature type="domain" description="Tr-type G" evidence="13">
    <location>
        <begin position="358"/>
        <end position="528"/>
    </location>
</feature>
<dbReference type="HAMAP" id="MF_00100_B">
    <property type="entry name" value="IF_2_B"/>
    <property type="match status" value="1"/>
</dbReference>
<dbReference type="Pfam" id="PF11987">
    <property type="entry name" value="IF-2"/>
    <property type="match status" value="1"/>
</dbReference>
<dbReference type="Pfam" id="PF03144">
    <property type="entry name" value="GTP_EFTU_D2"/>
    <property type="match status" value="1"/>
</dbReference>
<proteinExistence type="inferred from homology"/>
<evidence type="ECO:0000313" key="14">
    <source>
        <dbReference type="EMBL" id="HGQ84914.1"/>
    </source>
</evidence>
<keyword evidence="7 9" id="KW-0648">Protein biosynthesis</keyword>
<dbReference type="NCBIfam" id="TIGR00231">
    <property type="entry name" value="small_GTP"/>
    <property type="match status" value="1"/>
</dbReference>
<dbReference type="Gene3D" id="3.40.50.300">
    <property type="entry name" value="P-loop containing nucleotide triphosphate hydrolases"/>
    <property type="match status" value="1"/>
</dbReference>
<dbReference type="FunFam" id="2.40.30.10:FF:000008">
    <property type="entry name" value="Translation initiation factor IF-2"/>
    <property type="match status" value="1"/>
</dbReference>
<keyword evidence="8 9" id="KW-0342">GTP-binding</keyword>
<evidence type="ECO:0000259" key="13">
    <source>
        <dbReference type="PROSITE" id="PS51722"/>
    </source>
</evidence>
<keyword evidence="5 9" id="KW-0396">Initiation factor</keyword>
<evidence type="ECO:0000256" key="2">
    <source>
        <dbReference type="ARBA" id="ARBA00007733"/>
    </source>
</evidence>
<evidence type="ECO:0000256" key="1">
    <source>
        <dbReference type="ARBA" id="ARBA00004496"/>
    </source>
</evidence>
<dbReference type="SUPFAM" id="SSF52156">
    <property type="entry name" value="Initiation factor IF2/eIF5b, domain 3"/>
    <property type="match status" value="1"/>
</dbReference>
<evidence type="ECO:0000256" key="5">
    <source>
        <dbReference type="ARBA" id="ARBA00022540"/>
    </source>
</evidence>
<sequence length="859" mass="96479">MAKIKVVELAKELNLDPKELLKELQEKGYTVKTIASSVSEEEAQKIREHYSIKSNFIIIRKEDIEKHQVELSESVFAEILSPEALEAPKKKKLVIKKIKKEEPEIEKPEAEKLEVEKPEALVTPEKEVLEKESIKLEETIKEEKPLEEPEREIKVSHEKRVVTDFRPRKEKPFKPREVPSAPIPREEPETIPRPEKEEIKRKKKERELELKEKKKSKKKPGVFKKERRELETFEEFFLEEPEILFEEKEELVEEKPKKIKEKVEKVPERPPTLPPKEKKIKIYETIQVSELAKLMGVKVGELIKKSLQMGMPVTANQSIDADTAAILADEFGYQVEKAPIEEEILLQYTPPSPEELKPRPPVVTVMGHVDHGKTTLLDAIRKTDVASKEAGGITQHIGAYTVKLEDGRIITFIDTPGHEAFTSMRARGAQVTDIVILVVAADDGVMEQTKEAIEHAKAAKVPIVVAINKIDKPDANPERVKSQLAELGLVPEEWGGDTLVANISAKKRIGIEELLELVLLQAEMLDLKAAYDRPARGRIIESKLDKGRGPVATVIIQEGTLKEGDVFVAGLTYGRVRAMFDSYGNRIKTATPSIPVEIIGFEDVPQAGDDFIVVDEEEKARKIAEYRQRKAREAEAAKEVKISLEKLFEKLKEGEIKELNIVLKADTQGTLEALKSSLSKLSTDKVKINIIRAGIGAISESDVMLASASNAIVVGFNVKPTPNAKNVAKEERVEIKFYDVIYQLIDDIKKAMVGLLEPKLVENITGVAEVRATFKIPKIGIVAGCYVKEGTISRNNKVRVIRDGVVIFTGNIASLKRFKEDVKEVAAGYECGLRIENFQDIKEGDIIEAFEIKEVAPEL</sequence>
<dbReference type="NCBIfam" id="TIGR00487">
    <property type="entry name" value="IF-2"/>
    <property type="match status" value="1"/>
</dbReference>
<organism evidence="14">
    <name type="scientific">Thermodesulfobacterium geofontis</name>
    <dbReference type="NCBI Taxonomy" id="1295609"/>
    <lineage>
        <taxon>Bacteria</taxon>
        <taxon>Pseudomonadati</taxon>
        <taxon>Thermodesulfobacteriota</taxon>
        <taxon>Thermodesulfobacteria</taxon>
        <taxon>Thermodesulfobacteriales</taxon>
        <taxon>Thermodesulfobacteriaceae</taxon>
        <taxon>Thermodesulfobacterium</taxon>
    </lineage>
</organism>
<evidence type="ECO:0000256" key="12">
    <source>
        <dbReference type="SAM" id="MobiDB-lite"/>
    </source>
</evidence>
<evidence type="ECO:0000256" key="11">
    <source>
        <dbReference type="RuleBase" id="RU000645"/>
    </source>
</evidence>
<comment type="subcellular location">
    <subcellularLocation>
        <location evidence="1 9 11">Cytoplasm</location>
    </subcellularLocation>
</comment>
<feature type="compositionally biased region" description="Basic and acidic residues" evidence="12">
    <location>
        <begin position="184"/>
        <end position="212"/>
    </location>
</feature>
<dbReference type="FunFam" id="3.40.50.300:FF:000019">
    <property type="entry name" value="Translation initiation factor IF-2"/>
    <property type="match status" value="1"/>
</dbReference>
<dbReference type="SUPFAM" id="SSF50447">
    <property type="entry name" value="Translation proteins"/>
    <property type="match status" value="2"/>
</dbReference>
<feature type="binding site" evidence="9">
    <location>
        <begin position="414"/>
        <end position="418"/>
    </location>
    <ligand>
        <name>GTP</name>
        <dbReference type="ChEBI" id="CHEBI:37565"/>
    </ligand>
</feature>
<protein>
    <recommendedName>
        <fullName evidence="3 9">Translation initiation factor IF-2</fullName>
    </recommendedName>
</protein>
<dbReference type="InterPro" id="IPR015760">
    <property type="entry name" value="TIF_IF2"/>
</dbReference>
<dbReference type="FunFam" id="2.40.30.10:FF:000007">
    <property type="entry name" value="Translation initiation factor IF-2"/>
    <property type="match status" value="1"/>
</dbReference>
<dbReference type="GO" id="GO:0003924">
    <property type="term" value="F:GTPase activity"/>
    <property type="evidence" value="ECO:0007669"/>
    <property type="project" value="UniProtKB-UniRule"/>
</dbReference>
<dbReference type="InterPro" id="IPR004161">
    <property type="entry name" value="EFTu-like_2"/>
</dbReference>
<dbReference type="InterPro" id="IPR009000">
    <property type="entry name" value="Transl_B-barrel_sf"/>
</dbReference>
<feature type="compositionally biased region" description="Basic residues" evidence="12">
    <location>
        <begin position="213"/>
        <end position="222"/>
    </location>
</feature>
<dbReference type="FunFam" id="3.40.50.10050:FF:000001">
    <property type="entry name" value="Translation initiation factor IF-2"/>
    <property type="match status" value="1"/>
</dbReference>
<evidence type="ECO:0000256" key="6">
    <source>
        <dbReference type="ARBA" id="ARBA00022741"/>
    </source>
</evidence>
<dbReference type="InterPro" id="IPR036925">
    <property type="entry name" value="TIF_IF2_dom3_sf"/>
</dbReference>
<dbReference type="AlphaFoldDB" id="A0A7C4JQX5"/>
<comment type="function">
    <text evidence="9 10">One of the essential components for the initiation of protein synthesis. Protects formylmethionyl-tRNA from spontaneous hydrolysis and promotes its binding to the 30S ribosomal subunits. Also involved in the hydrolysis of GTP during the formation of the 70S ribosomal complex.</text>
</comment>
<feature type="region of interest" description="Disordered" evidence="12">
    <location>
        <begin position="139"/>
        <end position="224"/>
    </location>
</feature>
<dbReference type="PROSITE" id="PS51722">
    <property type="entry name" value="G_TR_2"/>
    <property type="match status" value="1"/>
</dbReference>
<comment type="caution">
    <text evidence="14">The sequence shown here is derived from an EMBL/GenBank/DDBJ whole genome shotgun (WGS) entry which is preliminary data.</text>
</comment>
<dbReference type="InterPro" id="IPR005225">
    <property type="entry name" value="Small_GTP-bd"/>
</dbReference>
<dbReference type="CDD" id="cd01887">
    <property type="entry name" value="IF2_eIF5B"/>
    <property type="match status" value="1"/>
</dbReference>
<dbReference type="GO" id="GO:0005829">
    <property type="term" value="C:cytosol"/>
    <property type="evidence" value="ECO:0007669"/>
    <property type="project" value="TreeGrafter"/>
</dbReference>
<dbReference type="PANTHER" id="PTHR43381">
    <property type="entry name" value="TRANSLATION INITIATION FACTOR IF-2-RELATED"/>
    <property type="match status" value="1"/>
</dbReference>
<dbReference type="Pfam" id="PF22042">
    <property type="entry name" value="EF-G_D2"/>
    <property type="match status" value="1"/>
</dbReference>
<evidence type="ECO:0000256" key="8">
    <source>
        <dbReference type="ARBA" id="ARBA00023134"/>
    </source>
</evidence>
<dbReference type="PANTHER" id="PTHR43381:SF5">
    <property type="entry name" value="TR-TYPE G DOMAIN-CONTAINING PROTEIN"/>
    <property type="match status" value="1"/>
</dbReference>
<dbReference type="InterPro" id="IPR044145">
    <property type="entry name" value="IF2_II"/>
</dbReference>
<keyword evidence="4 9" id="KW-0963">Cytoplasm</keyword>
<dbReference type="CDD" id="cd03692">
    <property type="entry name" value="mtIF2_IVc"/>
    <property type="match status" value="1"/>
</dbReference>
<dbReference type="Gene3D" id="3.40.50.10050">
    <property type="entry name" value="Translation initiation factor IF- 2, domain 3"/>
    <property type="match status" value="1"/>
</dbReference>
<feature type="compositionally biased region" description="Basic and acidic residues" evidence="12">
    <location>
        <begin position="139"/>
        <end position="177"/>
    </location>
</feature>
<dbReference type="InterPro" id="IPR023115">
    <property type="entry name" value="TIF_IF2_dom3"/>
</dbReference>
<dbReference type="CDD" id="cd03702">
    <property type="entry name" value="IF2_mtIF2_II"/>
    <property type="match status" value="1"/>
</dbReference>
<reference evidence="14" key="1">
    <citation type="journal article" date="2020" name="mSystems">
        <title>Genome- and Community-Level Interaction Insights into Carbon Utilization and Element Cycling Functions of Hydrothermarchaeota in Hydrothermal Sediment.</title>
        <authorList>
            <person name="Zhou Z."/>
            <person name="Liu Y."/>
            <person name="Xu W."/>
            <person name="Pan J."/>
            <person name="Luo Z.H."/>
            <person name="Li M."/>
        </authorList>
    </citation>
    <scope>NUCLEOTIDE SEQUENCE [LARGE SCALE GENOMIC DNA]</scope>
    <source>
        <strain evidence="14">SpSt-6</strain>
    </source>
</reference>
<keyword evidence="6 9" id="KW-0547">Nucleotide-binding</keyword>
<feature type="binding site" evidence="9">
    <location>
        <begin position="367"/>
        <end position="374"/>
    </location>
    <ligand>
        <name>GTP</name>
        <dbReference type="ChEBI" id="CHEBI:37565"/>
    </ligand>
</feature>
<evidence type="ECO:0000256" key="3">
    <source>
        <dbReference type="ARBA" id="ARBA00020675"/>
    </source>
</evidence>